<dbReference type="PANTHER" id="PTHR36766">
    <property type="entry name" value="PLANT BROAD-SPECTRUM MILDEW RESISTANCE PROTEIN RPW8"/>
    <property type="match status" value="1"/>
</dbReference>
<reference evidence="9" key="1">
    <citation type="submission" date="2025-08" db="UniProtKB">
        <authorList>
            <consortium name="RefSeq"/>
        </authorList>
    </citation>
    <scope>IDENTIFICATION</scope>
</reference>
<keyword evidence="3" id="KW-0611">Plant defense</keyword>
<dbReference type="InterPro" id="IPR027417">
    <property type="entry name" value="P-loop_NTPase"/>
</dbReference>
<dbReference type="Proteomes" id="UP000504607">
    <property type="component" value="Chromosome 6"/>
</dbReference>
<accession>A0A8N4IGC1</accession>
<feature type="compositionally biased region" description="Polar residues" evidence="4">
    <location>
        <begin position="124"/>
        <end position="133"/>
    </location>
</feature>
<dbReference type="SUPFAM" id="SSF52540">
    <property type="entry name" value="P-loop containing nucleoside triphosphate hydrolases"/>
    <property type="match status" value="1"/>
</dbReference>
<keyword evidence="1" id="KW-0433">Leucine-rich repeat</keyword>
<dbReference type="InterPro" id="IPR032675">
    <property type="entry name" value="LRR_dom_sf"/>
</dbReference>
<feature type="compositionally biased region" description="Low complexity" evidence="4">
    <location>
        <begin position="134"/>
        <end position="154"/>
    </location>
</feature>
<organism evidence="8 9">
    <name type="scientific">Elaeis guineensis var. tenera</name>
    <name type="common">Oil palm</name>
    <dbReference type="NCBI Taxonomy" id="51953"/>
    <lineage>
        <taxon>Eukaryota</taxon>
        <taxon>Viridiplantae</taxon>
        <taxon>Streptophyta</taxon>
        <taxon>Embryophyta</taxon>
        <taxon>Tracheophyta</taxon>
        <taxon>Spermatophyta</taxon>
        <taxon>Magnoliopsida</taxon>
        <taxon>Liliopsida</taxon>
        <taxon>Arecaceae</taxon>
        <taxon>Arecoideae</taxon>
        <taxon>Cocoseae</taxon>
        <taxon>Elaeidinae</taxon>
        <taxon>Elaeis</taxon>
    </lineage>
</organism>
<keyword evidence="2" id="KW-0677">Repeat</keyword>
<evidence type="ECO:0000259" key="6">
    <source>
        <dbReference type="Pfam" id="PF23559"/>
    </source>
</evidence>
<dbReference type="SMART" id="SM00369">
    <property type="entry name" value="LRR_TYP"/>
    <property type="match status" value="3"/>
</dbReference>
<proteinExistence type="predicted"/>
<feature type="compositionally biased region" description="Polar residues" evidence="4">
    <location>
        <begin position="202"/>
        <end position="211"/>
    </location>
</feature>
<feature type="domain" description="Disease resistance protein winged helix" evidence="6">
    <location>
        <begin position="650"/>
        <end position="722"/>
    </location>
</feature>
<dbReference type="GO" id="GO:0043531">
    <property type="term" value="F:ADP binding"/>
    <property type="evidence" value="ECO:0007669"/>
    <property type="project" value="InterPro"/>
</dbReference>
<dbReference type="Gene3D" id="3.40.50.300">
    <property type="entry name" value="P-loop containing nucleotide triphosphate hydrolases"/>
    <property type="match status" value="1"/>
</dbReference>
<sequence>MALPAMPPLPGLFAPPILRSTIDRLASHLNPLPPSSSGLEEPLQTLHRALLRVTETIPAKTQCSHDLMSQLRDVAYAADDLVDELEYRALQQRVEEMAEASANQKTAGLNLSVFKGFQTGENDAVNQPVIPSQPSGESSVTTSGGGSSLPVSDGAGTGGEGEENQTTGATGKQGSNRRRSRSSLTLCSCFHDTDGLTDSKVGASSNSIQTPEHTERRPRRGSSLTLFKPLRSVSSLIIKWRRKEVGQHQVGDDAMDKKTGSPATLRDDANKNHFNQGKDDPSFAQNNANLQADGVAMSEASGSSDSTHKDDEGTTDEVTDYNLPEISYEKVIAKRIEKIVEQLYRISSQLEDALNIPRMDNDLRELPEKLNSCRITSTTKQGEVYGRDGEREQLVRMLLDSGDGEENVPVIAIFGAGGVGKTTLAQYVYSDKRIEKYFHSRGWICASDDINVMRIAGVILGHPRHPLTNRVDEISQFEKLDFLEEILEKELEGKRFLLVLDDVQSIEWTTRFAAIKSGQKGSKIVITARREEVVHKEVKRNKIVLEGLNGDDFWLFFKKCAFGDEDPDKYLELQRIGKEIAEKLKGLPLVAKVVGGLLQVNLDGGHWTNILSSELWELARDPYDIMPSLRLSYQYLPSHLQWCFAYCSAFPRGYPFDVDKLVNIWIAQGLVQSKDMNKRLEDVGGEYVNDLLSRSYLEIPNYTKSYWRRRYHVMHDLLHELAVSVCLDECLIYEGKDLGIMPKTIRHLSLSHWAELNCFSEWESLRTLIVNSMHRIDFGGLRSIRVLDLSYSYMKQLPDAVSHLIHLRYLDLSGNSIYSLPESLCRLYHLRTLIIPDICHRLPKGVTNLINLRHLSASDEAVSWIAGIGKLTCLQELKEFHVRIVRGHDIGQLKNMRELRGELCIQSLEDVGSKEEAIEANLKDKIHIEKLQLKWSRWIRKKIRPDAQEILEWLQPPPVLKVLELHWFRGARSPSWLAAQCLQSLQSIYLKGCERWRRLPPLGQLPVLEVLRMESMDVVVDGGDSVIEIFPSLKELWLVGMSVLFEGISFEDQGRKFFHHLQKLKALNCSKVKGLPPLSMLSSLEELEVKMCPDLESELPECLKALTSLSSLKMSAPKLTYFPGEVMQYLKHLEVDCCPYLSSWLVEEHDEAGTLSLISLSMVKTPLPTGPVLMRYLTSLRELKIDNVLKIDKDLKTKPVTSFTTEQKEWFKNLTSLQELCISNCESLIELPMELHKLPSLEKLAITYCPKIRALPIGLPTSLKKLDIWGCNPALVVQWQGERAPDWVNCIPYKSIY</sequence>
<feature type="region of interest" description="Disordered" evidence="4">
    <location>
        <begin position="124"/>
        <end position="182"/>
    </location>
</feature>
<dbReference type="PANTHER" id="PTHR36766:SF40">
    <property type="entry name" value="DISEASE RESISTANCE PROTEIN RGA3"/>
    <property type="match status" value="1"/>
</dbReference>
<feature type="compositionally biased region" description="Basic and acidic residues" evidence="4">
    <location>
        <begin position="244"/>
        <end position="281"/>
    </location>
</feature>
<protein>
    <submittedName>
        <fullName evidence="9">Disease resistance protein RGA4</fullName>
    </submittedName>
</protein>
<dbReference type="OrthoDB" id="1534087at2759"/>
<dbReference type="PROSITE" id="PS51450">
    <property type="entry name" value="LRR"/>
    <property type="match status" value="1"/>
</dbReference>
<dbReference type="Pfam" id="PF13855">
    <property type="entry name" value="LRR_8"/>
    <property type="match status" value="1"/>
</dbReference>
<dbReference type="Pfam" id="PF00931">
    <property type="entry name" value="NB-ARC"/>
    <property type="match status" value="1"/>
</dbReference>
<dbReference type="SUPFAM" id="SSF52058">
    <property type="entry name" value="L domain-like"/>
    <property type="match status" value="2"/>
</dbReference>
<dbReference type="PRINTS" id="PR00364">
    <property type="entry name" value="DISEASERSIST"/>
</dbReference>
<evidence type="ECO:0000259" key="7">
    <source>
        <dbReference type="Pfam" id="PF25019"/>
    </source>
</evidence>
<name>A0A8N4IGC1_ELAGV</name>
<keyword evidence="8" id="KW-1185">Reference proteome</keyword>
<evidence type="ECO:0000313" key="8">
    <source>
        <dbReference type="Proteomes" id="UP000504607"/>
    </source>
</evidence>
<dbReference type="InterPro" id="IPR003591">
    <property type="entry name" value="Leu-rich_rpt_typical-subtyp"/>
</dbReference>
<dbReference type="InterPro" id="IPR042197">
    <property type="entry name" value="Apaf_helical"/>
</dbReference>
<evidence type="ECO:0000256" key="1">
    <source>
        <dbReference type="ARBA" id="ARBA00022614"/>
    </source>
</evidence>
<dbReference type="InterPro" id="IPR058922">
    <property type="entry name" value="WHD_DRP"/>
</dbReference>
<gene>
    <name evidence="9" type="primary">LOC105046918</name>
</gene>
<dbReference type="Pfam" id="PF25019">
    <property type="entry name" value="LRR_R13L1-DRL21"/>
    <property type="match status" value="1"/>
</dbReference>
<evidence type="ECO:0000259" key="5">
    <source>
        <dbReference type="Pfam" id="PF00931"/>
    </source>
</evidence>
<dbReference type="Gene3D" id="3.80.10.10">
    <property type="entry name" value="Ribonuclease Inhibitor"/>
    <property type="match status" value="2"/>
</dbReference>
<dbReference type="Gene3D" id="1.10.10.10">
    <property type="entry name" value="Winged helix-like DNA-binding domain superfamily/Winged helix DNA-binding domain"/>
    <property type="match status" value="1"/>
</dbReference>
<dbReference type="Pfam" id="PF23559">
    <property type="entry name" value="WHD_DRP"/>
    <property type="match status" value="1"/>
</dbReference>
<dbReference type="Gene3D" id="1.10.8.430">
    <property type="entry name" value="Helical domain of apoptotic protease-activating factors"/>
    <property type="match status" value="1"/>
</dbReference>
<dbReference type="InterPro" id="IPR001611">
    <property type="entry name" value="Leu-rich_rpt"/>
</dbReference>
<dbReference type="RefSeq" id="XP_029120928.1">
    <property type="nucleotide sequence ID" value="XM_029265095.1"/>
</dbReference>
<dbReference type="InterPro" id="IPR002182">
    <property type="entry name" value="NB-ARC"/>
</dbReference>
<dbReference type="GO" id="GO:0006952">
    <property type="term" value="P:defense response"/>
    <property type="evidence" value="ECO:0007669"/>
    <property type="project" value="UniProtKB-KW"/>
</dbReference>
<evidence type="ECO:0000256" key="4">
    <source>
        <dbReference type="SAM" id="MobiDB-lite"/>
    </source>
</evidence>
<evidence type="ECO:0000256" key="3">
    <source>
        <dbReference type="ARBA" id="ARBA00022821"/>
    </source>
</evidence>
<feature type="region of interest" description="Disordered" evidence="4">
    <location>
        <begin position="244"/>
        <end position="320"/>
    </location>
</feature>
<dbReference type="InterPro" id="IPR036388">
    <property type="entry name" value="WH-like_DNA-bd_sf"/>
</dbReference>
<feature type="domain" description="NB-ARC" evidence="5">
    <location>
        <begin position="392"/>
        <end position="564"/>
    </location>
</feature>
<feature type="domain" description="R13L1/DRL21-like LRR repeat region" evidence="7">
    <location>
        <begin position="890"/>
        <end position="1016"/>
    </location>
</feature>
<dbReference type="InterPro" id="IPR056789">
    <property type="entry name" value="LRR_R13L1-DRL21"/>
</dbReference>
<feature type="region of interest" description="Disordered" evidence="4">
    <location>
        <begin position="198"/>
        <end position="226"/>
    </location>
</feature>
<evidence type="ECO:0000313" key="9">
    <source>
        <dbReference type="RefSeq" id="XP_029120928.1"/>
    </source>
</evidence>
<evidence type="ECO:0000256" key="2">
    <source>
        <dbReference type="ARBA" id="ARBA00022737"/>
    </source>
</evidence>